<keyword evidence="2" id="KW-1185">Reference proteome</keyword>
<dbReference type="Gene3D" id="2.60.120.380">
    <property type="match status" value="1"/>
</dbReference>
<proteinExistence type="predicted"/>
<evidence type="ECO:0000313" key="1">
    <source>
        <dbReference type="EMBL" id="BCJ47510.1"/>
    </source>
</evidence>
<sequence length="669" mass="75089">MSDFQQFVADVTTRLSTMSKGELYVAGDGLDRDSLWLTFLDSFPAGTNLRFRERSEYDCSTCRGFIKNFGTVVEIHDGQIRTLWSGVSAADPVFSVVAAAMDAFVRTLPLSTVFRSTQTQYGTRTTRTLRDGQVEVWHHLHGPVAKRHRTEDVGAAQGSFDTTVQVFQRGLAELTRDALDTVVDLIDDNALYRGAEHRRAVTEFRSLQNRWAQASDARAFVFANAMNPAARFRNTVIGTLVQDLSAGVDLEQAVRSFETKVAPHNYQRPKALITPAMVKAAMKTIDELGIEESLQRRFARLSDVSVTNVLWVDNDTQSRMKDGIEGLLMQAATTGSSGARLREAKPEEIPVVTFMKDVLPAATSIDLWVANSHEPHFVSLTTGRHPAAPRLFLWDNEFAWSYGGNVTDSIKEKVKRAGGNVTGKLRVSLSWFNHDDLDLHVFEPNGDHIWYREKRNKLDVDMNAGGAFSREPVENVTWAGKVPDGEYRIEVNQYNKRESSGVGFVIETESNGRIEHYRYEQAVGHQQTVEVGRMTVTGEVITAFRPGKDMRRGNAAKDVWGITTEQFVPVSTIMYSPNYFDDNEVGNRHYFFMLKGCVNDQPTRGIYNEFLRRDLQPHRKVFEVLGDRTKCEPSADQLSGLGFSSTVRNAVTAKVTMTGGRRRLISIQF</sequence>
<gene>
    <name evidence="1" type="ORF">Aiant_81670</name>
</gene>
<name>A0ABM7M7C6_9ACTN</name>
<evidence type="ECO:0000313" key="2">
    <source>
        <dbReference type="Proteomes" id="UP000676967"/>
    </source>
</evidence>
<organism evidence="1 2">
    <name type="scientific">Actinoplanes ianthinogenes</name>
    <dbReference type="NCBI Taxonomy" id="122358"/>
    <lineage>
        <taxon>Bacteria</taxon>
        <taxon>Bacillati</taxon>
        <taxon>Actinomycetota</taxon>
        <taxon>Actinomycetes</taxon>
        <taxon>Micromonosporales</taxon>
        <taxon>Micromonosporaceae</taxon>
        <taxon>Actinoplanes</taxon>
    </lineage>
</organism>
<protein>
    <submittedName>
        <fullName evidence="1">Uncharacterized protein</fullName>
    </submittedName>
</protein>
<dbReference type="EMBL" id="AP023356">
    <property type="protein sequence ID" value="BCJ47510.1"/>
    <property type="molecule type" value="Genomic_DNA"/>
</dbReference>
<reference evidence="1 2" key="1">
    <citation type="submission" date="2020-08" db="EMBL/GenBank/DDBJ databases">
        <title>Whole genome shotgun sequence of Actinoplanes ianthinogenes NBRC 13996.</title>
        <authorList>
            <person name="Komaki H."/>
            <person name="Tamura T."/>
        </authorList>
    </citation>
    <scope>NUCLEOTIDE SEQUENCE [LARGE SCALE GENOMIC DNA]</scope>
    <source>
        <strain evidence="1 2">NBRC 13996</strain>
    </source>
</reference>
<accession>A0ABM7M7C6</accession>
<dbReference type="Proteomes" id="UP000676967">
    <property type="component" value="Chromosome"/>
</dbReference>
<dbReference type="RefSeq" id="WP_189329914.1">
    <property type="nucleotide sequence ID" value="NZ_AP023356.1"/>
</dbReference>